<feature type="transmembrane region" description="Helical" evidence="5">
    <location>
        <begin position="109"/>
        <end position="126"/>
    </location>
</feature>
<dbReference type="InterPro" id="IPR050475">
    <property type="entry name" value="Prenyltransferase_related"/>
</dbReference>
<dbReference type="PANTHER" id="PTHR42723:SF1">
    <property type="entry name" value="CHLOROPHYLL SYNTHASE, CHLOROPLASTIC"/>
    <property type="match status" value="1"/>
</dbReference>
<dbReference type="AlphaFoldDB" id="A0A0S7BHW7"/>
<protein>
    <submittedName>
        <fullName evidence="6">4-hydroxybenzoate polyprenyltransferase</fullName>
    </submittedName>
</protein>
<keyword evidence="2 5" id="KW-0812">Transmembrane</keyword>
<dbReference type="GO" id="GO:0016020">
    <property type="term" value="C:membrane"/>
    <property type="evidence" value="ECO:0007669"/>
    <property type="project" value="UniProtKB-SubCell"/>
</dbReference>
<evidence type="ECO:0000256" key="2">
    <source>
        <dbReference type="ARBA" id="ARBA00022692"/>
    </source>
</evidence>
<feature type="transmembrane region" description="Helical" evidence="5">
    <location>
        <begin position="204"/>
        <end position="227"/>
    </location>
</feature>
<evidence type="ECO:0000256" key="3">
    <source>
        <dbReference type="ARBA" id="ARBA00022989"/>
    </source>
</evidence>
<dbReference type="Pfam" id="PF01040">
    <property type="entry name" value="UbiA"/>
    <property type="match status" value="1"/>
</dbReference>
<dbReference type="OrthoDB" id="9782418at2"/>
<proteinExistence type="predicted"/>
<evidence type="ECO:0000313" key="7">
    <source>
        <dbReference type="Proteomes" id="UP000055060"/>
    </source>
</evidence>
<dbReference type="RefSeq" id="WP_075073050.1">
    <property type="nucleotide sequence ID" value="NZ_DF967972.1"/>
</dbReference>
<feature type="transmembrane region" description="Helical" evidence="5">
    <location>
        <begin position="82"/>
        <end position="103"/>
    </location>
</feature>
<feature type="transmembrane region" description="Helical" evidence="5">
    <location>
        <begin position="264"/>
        <end position="284"/>
    </location>
</feature>
<name>A0A0S7BHW7_9CHLR</name>
<dbReference type="GO" id="GO:0016765">
    <property type="term" value="F:transferase activity, transferring alkyl or aryl (other than methyl) groups"/>
    <property type="evidence" value="ECO:0007669"/>
    <property type="project" value="InterPro"/>
</dbReference>
<dbReference type="Gene3D" id="1.20.120.1780">
    <property type="entry name" value="UbiA prenyltransferase"/>
    <property type="match status" value="1"/>
</dbReference>
<dbReference type="PANTHER" id="PTHR42723">
    <property type="entry name" value="CHLOROPHYLL SYNTHASE"/>
    <property type="match status" value="1"/>
</dbReference>
<dbReference type="InterPro" id="IPR000537">
    <property type="entry name" value="UbiA_prenyltransferase"/>
</dbReference>
<dbReference type="Gene3D" id="1.10.357.140">
    <property type="entry name" value="UbiA prenyltransferase"/>
    <property type="match status" value="1"/>
</dbReference>
<accession>A0A0S7BHW7</accession>
<keyword evidence="4 5" id="KW-0472">Membrane</keyword>
<dbReference type="CDD" id="cd13961">
    <property type="entry name" value="PT_UbiA_DGGGPS"/>
    <property type="match status" value="1"/>
</dbReference>
<feature type="transmembrane region" description="Helical" evidence="5">
    <location>
        <begin position="20"/>
        <end position="37"/>
    </location>
</feature>
<sequence>MRIFAKTRALLQLIRPELPLAAGICVVVGQVLALGALPRAATLGLGFALGFFLSSSAMVFNDYFDMEVDRVNTPHKPLPAGLIPPSEAIAFGVLTAVTAWILALCIHPIAFAICLVLWVLGFLYNWKLKAAGLWGNLIVSANVAMTFFLGGVSVGRVGDPLVWTFAAIAFVFDLAEEIAGDAMDMQGDRERGSQSIAIRYGRAAALRISGALFAVMIGLTLVPIFLGETGLEYILPIAVMDGIILYFTRRLLRSQTPGQGRRAMRVMYLSATLGLVAFVVAGFMR</sequence>
<gene>
    <name evidence="6" type="ORF">LARV_01485</name>
</gene>
<keyword evidence="3 5" id="KW-1133">Transmembrane helix</keyword>
<comment type="subcellular location">
    <subcellularLocation>
        <location evidence="1">Membrane</location>
        <topology evidence="1">Multi-pass membrane protein</topology>
    </subcellularLocation>
</comment>
<keyword evidence="7" id="KW-1185">Reference proteome</keyword>
<dbReference type="EMBL" id="DF967972">
    <property type="protein sequence ID" value="GAP13730.1"/>
    <property type="molecule type" value="Genomic_DNA"/>
</dbReference>
<feature type="transmembrane region" description="Helical" evidence="5">
    <location>
        <begin position="43"/>
        <end position="61"/>
    </location>
</feature>
<evidence type="ECO:0000256" key="5">
    <source>
        <dbReference type="SAM" id="Phobius"/>
    </source>
</evidence>
<dbReference type="Proteomes" id="UP000055060">
    <property type="component" value="Unassembled WGS sequence"/>
</dbReference>
<evidence type="ECO:0000313" key="6">
    <source>
        <dbReference type="EMBL" id="GAP13730.1"/>
    </source>
</evidence>
<feature type="transmembrane region" description="Helical" evidence="5">
    <location>
        <begin position="133"/>
        <end position="155"/>
    </location>
</feature>
<keyword evidence="6" id="KW-0808">Transferase</keyword>
<dbReference type="STRING" id="360412.LARV_01485"/>
<feature type="transmembrane region" description="Helical" evidence="5">
    <location>
        <begin position="233"/>
        <end position="252"/>
    </location>
</feature>
<organism evidence="6">
    <name type="scientific">Longilinea arvoryzae</name>
    <dbReference type="NCBI Taxonomy" id="360412"/>
    <lineage>
        <taxon>Bacteria</taxon>
        <taxon>Bacillati</taxon>
        <taxon>Chloroflexota</taxon>
        <taxon>Anaerolineae</taxon>
        <taxon>Anaerolineales</taxon>
        <taxon>Anaerolineaceae</taxon>
        <taxon>Longilinea</taxon>
    </lineage>
</organism>
<dbReference type="InterPro" id="IPR044878">
    <property type="entry name" value="UbiA_sf"/>
</dbReference>
<reference evidence="6" key="1">
    <citation type="submission" date="2015-07" db="EMBL/GenBank/DDBJ databases">
        <title>Draft Genome Sequences of Anaerolinea thermolimosa IMO-1, Bellilinea caldifistulae GOMI-1, Leptolinea tardivitalis YMTK-2, Levilinea saccharolytica KIBI-1,Longilinea arvoryzae KOME-1, Previously Described as Members of the Anaerolineaceae (Chloroflexi).</title>
        <authorList>
            <person name="Sekiguchi Y."/>
            <person name="Ohashi A."/>
            <person name="Matsuura N."/>
            <person name="Tourlousse M.D."/>
        </authorList>
    </citation>
    <scope>NUCLEOTIDE SEQUENCE [LARGE SCALE GENOMIC DNA]</scope>
    <source>
        <strain evidence="6">KOME-1</strain>
    </source>
</reference>
<feature type="transmembrane region" description="Helical" evidence="5">
    <location>
        <begin position="161"/>
        <end position="183"/>
    </location>
</feature>
<dbReference type="NCBIfam" id="NF009523">
    <property type="entry name" value="PRK12884.1"/>
    <property type="match status" value="1"/>
</dbReference>
<evidence type="ECO:0000256" key="1">
    <source>
        <dbReference type="ARBA" id="ARBA00004141"/>
    </source>
</evidence>
<evidence type="ECO:0000256" key="4">
    <source>
        <dbReference type="ARBA" id="ARBA00023136"/>
    </source>
</evidence>